<dbReference type="PANTHER" id="PTHR45690:SF19">
    <property type="entry name" value="NACHT, LRR AND PYD DOMAINS-CONTAINING PROTEIN 3"/>
    <property type="match status" value="1"/>
</dbReference>
<evidence type="ECO:0000256" key="15">
    <source>
        <dbReference type="ARBA" id="ARBA00022741"/>
    </source>
</evidence>
<dbReference type="GO" id="GO:0006954">
    <property type="term" value="P:inflammatory response"/>
    <property type="evidence" value="ECO:0007669"/>
    <property type="project" value="UniProtKB-KW"/>
</dbReference>
<dbReference type="GO" id="GO:0045087">
    <property type="term" value="P:innate immune response"/>
    <property type="evidence" value="ECO:0007669"/>
    <property type="project" value="UniProtKB-KW"/>
</dbReference>
<sequence length="1098" mass="125197">MMENRSRISDLLQSALDNLLREDFKRFKDKLSHSDFEGKGTIPRGRLENADRTDMKNLLMEFYGGDAAVNVTIEVFTQIDLRDSAAKLSEEREKVFRVKYREYVQKKYQVIKDRNARLGENVKLNSRYTKLIIVNNHVHEKNREHEIIATGWKHTEAMTERASSVITMGTLFKPDKDGQTPQIVVLVGAAGIGKTITSKKIMLDWAAGELYKETFDYVFYINCREMNLLTKEVSVADMILKHCPNNKTSINHILGQPDKLLFIIDGFDELRFSFDQSEDNLCSEPWEKKPVEIILSSLFRKTVLPESYLLITTRPAALEKLGRCLECERHAEILGFSEADRKEYFHKFFGNEKQARQAFRFVRENEILFTMCFVPIVCWIICTVLKQQLEKGEDLAQASKTTTGMYVLYLSSLVNPPGSNSKPCKKASLRGLCSLAADGIWKRKILFEEEEIKVLGLDQADALPLFLNENIFQKDIDTECLYSFIHLSFQEFFAALFYVLEEDETMEDSGTPKKDVKTLLENYGNSRNYLMLTVRFLYGLLNEKSIKDMEEKFGCKISPKIKSDLMKWIQTYKQTVLSVPSVYDKIICQLEEFRCLYEIQDENFMKNALEPFTKIVISRNKLTPMDQIVLSSCVNNCHRLVSLEMYACTFRFEDRKEEVPRRHEELDQEQHQDELKHSRVFLLCQALKDPNCKLKKLCLRSCKLTADCCGDLSSVLSINQFLTDLDLTGNEVRDTGVQLLCEGLKHQNCKLQRLRLKSCKVSDDGCTDLAAALRTSQSLTELDLSFNHYLRDPGVQLLCEGLIHPTCKLQSLKLDYCNITHVSCKDLAAVLKTSQRLIELDMGTNELQESGVQLLCEALKHPNCRLQRLGLGSCRLTAACCGHLSSALSTSQTLAELNLQDNRLEDSGVQLLCEALKHPNCKLQKIKLRGCHLTAACCGDLYSVLSTSQTLSELNLKHNKLEDSGVQLLCEGLKHPHCKLQKLKLANCDLTAACCRDLSSALSTRQILTELDLRNSKLEDSGMRLLCEGLKHPNCKLQNLRLSRCDFTVACCAELFSALGTNRALRELDICENKLEDSGVKQLCEGLKHRNCKLQKLW</sequence>
<dbReference type="SUPFAM" id="SSF47986">
    <property type="entry name" value="DEATH domain"/>
    <property type="match status" value="1"/>
</dbReference>
<dbReference type="SMART" id="SM00368">
    <property type="entry name" value="LRR_RI"/>
    <property type="match status" value="14"/>
</dbReference>
<evidence type="ECO:0000259" key="37">
    <source>
        <dbReference type="PROSITE" id="PS50837"/>
    </source>
</evidence>
<keyword evidence="30" id="KW-1271">Inflammasome</keyword>
<evidence type="ECO:0000256" key="23">
    <source>
        <dbReference type="ARBA" id="ARBA00023128"/>
    </source>
</evidence>
<evidence type="ECO:0000256" key="11">
    <source>
        <dbReference type="ARBA" id="ARBA00022525"/>
    </source>
</evidence>
<keyword evidence="21" id="KW-0805">Transcription regulation</keyword>
<comment type="caution">
    <text evidence="38">The sequence shown here is derived from an EMBL/GenBank/DDBJ whole genome shotgun (WGS) entry which is preliminary data.</text>
</comment>
<keyword evidence="10" id="KW-1017">Isopeptide bond</keyword>
<dbReference type="SUPFAM" id="SSF52047">
    <property type="entry name" value="RNI-like"/>
    <property type="match status" value="2"/>
</dbReference>
<evidence type="ECO:0000256" key="33">
    <source>
        <dbReference type="ARBA" id="ARBA00040040"/>
    </source>
</evidence>
<evidence type="ECO:0000256" key="24">
    <source>
        <dbReference type="ARBA" id="ARBA00023136"/>
    </source>
</evidence>
<evidence type="ECO:0000256" key="20">
    <source>
        <dbReference type="ARBA" id="ARBA00022859"/>
    </source>
</evidence>
<evidence type="ECO:0000256" key="35">
    <source>
        <dbReference type="ARBA" id="ARBA00048778"/>
    </source>
</evidence>
<evidence type="ECO:0000259" key="36">
    <source>
        <dbReference type="PROSITE" id="PS50824"/>
    </source>
</evidence>
<keyword evidence="23" id="KW-0496">Mitochondrion</keyword>
<protein>
    <recommendedName>
        <fullName evidence="33">NACHT, LRR and PYD domains-containing protein 3</fullName>
    </recommendedName>
</protein>
<dbReference type="SMART" id="SM01288">
    <property type="entry name" value="FISNA"/>
    <property type="match status" value="1"/>
</dbReference>
<keyword evidence="9" id="KW-0963">Cytoplasm</keyword>
<evidence type="ECO:0000256" key="34">
    <source>
        <dbReference type="ARBA" id="ARBA00045987"/>
    </source>
</evidence>
<dbReference type="PROSITE" id="PS50837">
    <property type="entry name" value="NACHT"/>
    <property type="match status" value="1"/>
</dbReference>
<evidence type="ECO:0000256" key="4">
    <source>
        <dbReference type="ARBA" id="ARBA00004240"/>
    </source>
</evidence>
<dbReference type="STRING" id="55544.A0A4D9DKD6"/>
<dbReference type="Proteomes" id="UP000297703">
    <property type="component" value="Unassembled WGS sequence"/>
</dbReference>
<dbReference type="Pfam" id="PF14484">
    <property type="entry name" value="FISNA"/>
    <property type="match status" value="1"/>
</dbReference>
<dbReference type="InterPro" id="IPR027417">
    <property type="entry name" value="P-loop_NTPase"/>
</dbReference>
<keyword evidence="25" id="KW-0564">Palmitate</keyword>
<reference evidence="38 39" key="2">
    <citation type="submission" date="2019-04" db="EMBL/GenBank/DDBJ databases">
        <title>The genome sequence of big-headed turtle.</title>
        <authorList>
            <person name="Gong S."/>
        </authorList>
    </citation>
    <scope>NUCLEOTIDE SEQUENCE [LARGE SCALE GENOMIC DNA]</scope>
    <source>
        <strain evidence="38">DO16091913</strain>
        <tissue evidence="38">Muscle</tissue>
    </source>
</reference>
<evidence type="ECO:0000256" key="18">
    <source>
        <dbReference type="ARBA" id="ARBA00022840"/>
    </source>
</evidence>
<evidence type="ECO:0000256" key="9">
    <source>
        <dbReference type="ARBA" id="ARBA00022490"/>
    </source>
</evidence>
<comment type="catalytic activity">
    <reaction evidence="35">
        <text>ATP + H2O = ADP + phosphate + H(+)</text>
        <dbReference type="Rhea" id="RHEA:13065"/>
        <dbReference type="ChEBI" id="CHEBI:15377"/>
        <dbReference type="ChEBI" id="CHEBI:15378"/>
        <dbReference type="ChEBI" id="CHEBI:30616"/>
        <dbReference type="ChEBI" id="CHEBI:43474"/>
        <dbReference type="ChEBI" id="CHEBI:456216"/>
    </reaction>
    <physiologicalReaction direction="left-to-right" evidence="35">
        <dbReference type="Rhea" id="RHEA:13066"/>
    </physiologicalReaction>
</comment>
<evidence type="ECO:0000256" key="28">
    <source>
        <dbReference type="ARBA" id="ARBA00023198"/>
    </source>
</evidence>
<keyword evidence="17" id="KW-0256">Endoplasmic reticulum</keyword>
<dbReference type="InterPro" id="IPR029495">
    <property type="entry name" value="NACHT-assoc"/>
</dbReference>
<dbReference type="Pfam" id="PF17776">
    <property type="entry name" value="NLRC4_HD2"/>
    <property type="match status" value="1"/>
</dbReference>
<evidence type="ECO:0000256" key="29">
    <source>
        <dbReference type="ARBA" id="ARBA00023212"/>
    </source>
</evidence>
<feature type="domain" description="Pyrin" evidence="36">
    <location>
        <begin position="2"/>
        <end position="94"/>
    </location>
</feature>
<keyword evidence="39" id="KW-1185">Reference proteome</keyword>
<dbReference type="SUPFAM" id="SSF52540">
    <property type="entry name" value="P-loop containing nucleoside triphosphate hydrolases"/>
    <property type="match status" value="1"/>
</dbReference>
<dbReference type="GO" id="GO:0005634">
    <property type="term" value="C:nucleus"/>
    <property type="evidence" value="ECO:0007669"/>
    <property type="project" value="UniProtKB-SubCell"/>
</dbReference>
<evidence type="ECO:0000256" key="8">
    <source>
        <dbReference type="ARBA" id="ARBA00008665"/>
    </source>
</evidence>
<evidence type="ECO:0000256" key="30">
    <source>
        <dbReference type="ARBA" id="ARBA00023233"/>
    </source>
</evidence>
<keyword evidence="19" id="KW-0832">Ubl conjugation</keyword>
<dbReference type="OrthoDB" id="120976at2759"/>
<dbReference type="InterPro" id="IPR041075">
    <property type="entry name" value="NOD1/2_WH"/>
</dbReference>
<dbReference type="GO" id="GO:0005524">
    <property type="term" value="F:ATP binding"/>
    <property type="evidence" value="ECO:0007669"/>
    <property type="project" value="UniProtKB-KW"/>
</dbReference>
<comment type="function">
    <text evidence="34">Independently of inflammasome activation, regulates the differentiation of T helper 2 (Th2) cells and has a role in Th2 cell-dependent asthma and tumor growth. During Th2 differentiation, required for optimal IRF4 binding to IL4 promoter and for IRF4-dependent IL4 transcription. Binds to the consensus DNA sequence 5'-GRRGGNRGAG-3'. May also participate in the transcription of IL5, IL13, GATA3, CCR3, CCR4 and MAF.</text>
</comment>
<evidence type="ECO:0000256" key="7">
    <source>
        <dbReference type="ARBA" id="ARBA00004613"/>
    </source>
</evidence>
<evidence type="ECO:0000256" key="26">
    <source>
        <dbReference type="ARBA" id="ARBA00023159"/>
    </source>
</evidence>
<dbReference type="AlphaFoldDB" id="A0A4D9DKD6"/>
<evidence type="ECO:0000256" key="2">
    <source>
        <dbReference type="ARBA" id="ARBA00004123"/>
    </source>
</evidence>
<dbReference type="Gene3D" id="3.80.10.10">
    <property type="entry name" value="Ribonuclease Inhibitor"/>
    <property type="match status" value="2"/>
</dbReference>
<feature type="domain" description="NACHT" evidence="37">
    <location>
        <begin position="182"/>
        <end position="387"/>
    </location>
</feature>
<comment type="similarity">
    <text evidence="8">Belongs to the NLRP family.</text>
</comment>
<dbReference type="PANTHER" id="PTHR45690">
    <property type="entry name" value="NACHT, LRR AND PYD DOMAINS-CONTAINING PROTEIN 12"/>
    <property type="match status" value="1"/>
</dbReference>
<dbReference type="Pfam" id="PF02758">
    <property type="entry name" value="PYRIN"/>
    <property type="match status" value="1"/>
</dbReference>
<evidence type="ECO:0000256" key="19">
    <source>
        <dbReference type="ARBA" id="ARBA00022843"/>
    </source>
</evidence>
<keyword evidence="26" id="KW-0010">Activator</keyword>
<evidence type="ECO:0000256" key="32">
    <source>
        <dbReference type="ARBA" id="ARBA00023288"/>
    </source>
</evidence>
<keyword evidence="28" id="KW-0395">Inflammatory response</keyword>
<dbReference type="Gene3D" id="3.40.50.300">
    <property type="entry name" value="P-loop containing nucleotide triphosphate hydrolases"/>
    <property type="match status" value="1"/>
</dbReference>
<dbReference type="GO" id="GO:0005815">
    <property type="term" value="C:microtubule organizing center"/>
    <property type="evidence" value="ECO:0007669"/>
    <property type="project" value="UniProtKB-SubCell"/>
</dbReference>
<proteinExistence type="inferred from homology"/>
<keyword evidence="14" id="KW-0677">Repeat</keyword>
<dbReference type="GO" id="GO:0005576">
    <property type="term" value="C:extracellular region"/>
    <property type="evidence" value="ECO:0007669"/>
    <property type="project" value="UniProtKB-SubCell"/>
</dbReference>
<evidence type="ECO:0000256" key="22">
    <source>
        <dbReference type="ARBA" id="ARBA00023034"/>
    </source>
</evidence>
<evidence type="ECO:0000256" key="10">
    <source>
        <dbReference type="ARBA" id="ARBA00022499"/>
    </source>
</evidence>
<dbReference type="SMART" id="SM01289">
    <property type="entry name" value="PYRIN"/>
    <property type="match status" value="1"/>
</dbReference>
<keyword evidence="24" id="KW-0472">Membrane</keyword>
<dbReference type="EMBL" id="QXTE01000784">
    <property type="protein sequence ID" value="TFJ96119.1"/>
    <property type="molecule type" value="Genomic_DNA"/>
</dbReference>
<dbReference type="Pfam" id="PF17779">
    <property type="entry name" value="WHD_NOD2"/>
    <property type="match status" value="1"/>
</dbReference>
<evidence type="ECO:0000256" key="14">
    <source>
        <dbReference type="ARBA" id="ARBA00022737"/>
    </source>
</evidence>
<evidence type="ECO:0000256" key="17">
    <source>
        <dbReference type="ARBA" id="ARBA00022824"/>
    </source>
</evidence>
<dbReference type="Gene3D" id="1.10.533.10">
    <property type="entry name" value="Death Domain, Fas"/>
    <property type="match status" value="1"/>
</dbReference>
<keyword evidence="22" id="KW-0333">Golgi apparatus</keyword>
<keyword evidence="15" id="KW-0547">Nucleotide-binding</keyword>
<evidence type="ECO:0000256" key="3">
    <source>
        <dbReference type="ARBA" id="ARBA00004173"/>
    </source>
</evidence>
<evidence type="ECO:0000256" key="16">
    <source>
        <dbReference type="ARBA" id="ARBA00022801"/>
    </source>
</evidence>
<dbReference type="InterPro" id="IPR004020">
    <property type="entry name" value="DAPIN"/>
</dbReference>
<dbReference type="Pfam" id="PF05729">
    <property type="entry name" value="NACHT"/>
    <property type="match status" value="1"/>
</dbReference>
<keyword evidence="27" id="KW-0804">Transcription</keyword>
<dbReference type="PROSITE" id="PS50824">
    <property type="entry name" value="DAPIN"/>
    <property type="match status" value="1"/>
</dbReference>
<dbReference type="InterPro" id="IPR011029">
    <property type="entry name" value="DEATH-like_dom_sf"/>
</dbReference>
<keyword evidence="16" id="KW-0378">Hydrolase</keyword>
<reference evidence="38 39" key="1">
    <citation type="submission" date="2019-04" db="EMBL/GenBank/DDBJ databases">
        <title>Draft genome of the big-headed turtle Platysternon megacephalum.</title>
        <authorList>
            <person name="Gong S."/>
        </authorList>
    </citation>
    <scope>NUCLEOTIDE SEQUENCE [LARGE SCALE GENOMIC DNA]</scope>
    <source>
        <strain evidence="38">DO16091913</strain>
        <tissue evidence="38">Muscle</tissue>
    </source>
</reference>
<evidence type="ECO:0000256" key="6">
    <source>
        <dbReference type="ARBA" id="ARBA00004394"/>
    </source>
</evidence>
<keyword evidence="20" id="KW-0391">Immunity</keyword>
<evidence type="ECO:0000256" key="31">
    <source>
        <dbReference type="ARBA" id="ARBA00023242"/>
    </source>
</evidence>
<keyword evidence="11" id="KW-0964">Secreted</keyword>
<evidence type="ECO:0000256" key="12">
    <source>
        <dbReference type="ARBA" id="ARBA00022553"/>
    </source>
</evidence>
<gene>
    <name evidence="38" type="ORF">DR999_PMT22116</name>
</gene>
<dbReference type="Pfam" id="PF13516">
    <property type="entry name" value="LRR_6"/>
    <property type="match status" value="7"/>
</dbReference>
<accession>A0A4D9DKD6</accession>
<dbReference type="InterPro" id="IPR050637">
    <property type="entry name" value="NLRP_innate_immun_reg"/>
</dbReference>
<evidence type="ECO:0000313" key="38">
    <source>
        <dbReference type="EMBL" id="TFJ96119.1"/>
    </source>
</evidence>
<dbReference type="GO" id="GO:0005783">
    <property type="term" value="C:endoplasmic reticulum"/>
    <property type="evidence" value="ECO:0007669"/>
    <property type="project" value="UniProtKB-SubCell"/>
</dbReference>
<keyword evidence="31" id="KW-0539">Nucleus</keyword>
<evidence type="ECO:0000313" key="39">
    <source>
        <dbReference type="Proteomes" id="UP000297703"/>
    </source>
</evidence>
<keyword evidence="13" id="KW-0399">Innate immunity</keyword>
<dbReference type="InterPro" id="IPR041267">
    <property type="entry name" value="NLRP_HD2"/>
</dbReference>
<organism evidence="38 39">
    <name type="scientific">Platysternon megacephalum</name>
    <name type="common">big-headed turtle</name>
    <dbReference type="NCBI Taxonomy" id="55544"/>
    <lineage>
        <taxon>Eukaryota</taxon>
        <taxon>Metazoa</taxon>
        <taxon>Chordata</taxon>
        <taxon>Craniata</taxon>
        <taxon>Vertebrata</taxon>
        <taxon>Euteleostomi</taxon>
        <taxon>Archelosauria</taxon>
        <taxon>Testudinata</taxon>
        <taxon>Testudines</taxon>
        <taxon>Cryptodira</taxon>
        <taxon>Durocryptodira</taxon>
        <taxon>Testudinoidea</taxon>
        <taxon>Platysternidae</taxon>
        <taxon>Platysternon</taxon>
    </lineage>
</organism>
<evidence type="ECO:0000256" key="21">
    <source>
        <dbReference type="ARBA" id="ARBA00023015"/>
    </source>
</evidence>
<evidence type="ECO:0000256" key="13">
    <source>
        <dbReference type="ARBA" id="ARBA00022588"/>
    </source>
</evidence>
<dbReference type="GO" id="GO:0061702">
    <property type="term" value="C:canonical inflammasome complex"/>
    <property type="evidence" value="ECO:0007669"/>
    <property type="project" value="UniProtKB-SubCell"/>
</dbReference>
<evidence type="ECO:0000256" key="25">
    <source>
        <dbReference type="ARBA" id="ARBA00023139"/>
    </source>
</evidence>
<dbReference type="InterPro" id="IPR001611">
    <property type="entry name" value="Leu-rich_rpt"/>
</dbReference>
<dbReference type="CDD" id="cd08321">
    <property type="entry name" value="Pyrin_ASC-like"/>
    <property type="match status" value="1"/>
</dbReference>
<comment type="subcellular location">
    <subcellularLocation>
        <location evidence="5">Cytoplasm</location>
        <location evidence="5">Cytoskeleton</location>
        <location evidence="5">Microtubule organizing center</location>
    </subcellularLocation>
    <subcellularLocation>
        <location evidence="4">Endoplasmic reticulum</location>
    </subcellularLocation>
    <subcellularLocation>
        <location evidence="6">Golgi apparatus membrane</location>
    </subcellularLocation>
    <subcellularLocation>
        <location evidence="1">Inflammasome</location>
    </subcellularLocation>
    <subcellularLocation>
        <location evidence="3">Mitochondrion</location>
    </subcellularLocation>
    <subcellularLocation>
        <location evidence="2">Nucleus</location>
    </subcellularLocation>
    <subcellularLocation>
        <location evidence="7">Secreted</location>
    </subcellularLocation>
</comment>
<keyword evidence="29" id="KW-0206">Cytoskeleton</keyword>
<dbReference type="CDD" id="cd00116">
    <property type="entry name" value="LRR_RI"/>
    <property type="match status" value="1"/>
</dbReference>
<dbReference type="GO" id="GO:0000139">
    <property type="term" value="C:Golgi membrane"/>
    <property type="evidence" value="ECO:0007669"/>
    <property type="project" value="UniProtKB-SubCell"/>
</dbReference>
<dbReference type="GO" id="GO:0005739">
    <property type="term" value="C:mitochondrion"/>
    <property type="evidence" value="ECO:0007669"/>
    <property type="project" value="UniProtKB-SubCell"/>
</dbReference>
<dbReference type="InterPro" id="IPR032675">
    <property type="entry name" value="LRR_dom_sf"/>
</dbReference>
<evidence type="ECO:0000256" key="27">
    <source>
        <dbReference type="ARBA" id="ARBA00023163"/>
    </source>
</evidence>
<name>A0A4D9DKD6_9SAUR</name>
<evidence type="ECO:0000256" key="5">
    <source>
        <dbReference type="ARBA" id="ARBA00004267"/>
    </source>
</evidence>
<evidence type="ECO:0000256" key="1">
    <source>
        <dbReference type="ARBA" id="ARBA00004110"/>
    </source>
</evidence>
<keyword evidence="12" id="KW-0597">Phosphoprotein</keyword>
<dbReference type="GO" id="GO:0016787">
    <property type="term" value="F:hydrolase activity"/>
    <property type="evidence" value="ECO:0007669"/>
    <property type="project" value="UniProtKB-KW"/>
</dbReference>
<keyword evidence="18" id="KW-0067">ATP-binding</keyword>
<dbReference type="InterPro" id="IPR007111">
    <property type="entry name" value="NACHT_NTPase"/>
</dbReference>
<keyword evidence="32" id="KW-0449">Lipoprotein</keyword>